<dbReference type="AlphaFoldDB" id="A0AAE1P1V1"/>
<proteinExistence type="inferred from homology"/>
<dbReference type="Proteomes" id="UP001292094">
    <property type="component" value="Unassembled WGS sequence"/>
</dbReference>
<keyword evidence="22" id="KW-1185">Reference proteome</keyword>
<evidence type="ECO:0000313" key="22">
    <source>
        <dbReference type="Proteomes" id="UP001292094"/>
    </source>
</evidence>
<comment type="caution">
    <text evidence="21">The sequence shown here is derived from an EMBL/GenBank/DDBJ whole genome shotgun (WGS) entry which is preliminary data.</text>
</comment>
<dbReference type="SUPFAM" id="SSF54373">
    <property type="entry name" value="FAD-linked reductases, C-terminal domain"/>
    <property type="match status" value="1"/>
</dbReference>
<evidence type="ECO:0000256" key="5">
    <source>
        <dbReference type="ARBA" id="ARBA00022454"/>
    </source>
</evidence>
<keyword evidence="15 16" id="KW-0539">Nucleus</keyword>
<dbReference type="InterPro" id="IPR017366">
    <property type="entry name" value="Hist_Lys-spec_deMease"/>
</dbReference>
<dbReference type="Gene3D" id="3.50.50.60">
    <property type="entry name" value="FAD/NAD(P)-binding domain"/>
    <property type="match status" value="2"/>
</dbReference>
<keyword evidence="13 18" id="KW-0175">Coiled coil</keyword>
<evidence type="ECO:0000256" key="1">
    <source>
        <dbReference type="ARBA" id="ARBA00001974"/>
    </source>
</evidence>
<evidence type="ECO:0000256" key="13">
    <source>
        <dbReference type="ARBA" id="ARBA00023054"/>
    </source>
</evidence>
<evidence type="ECO:0000256" key="17">
    <source>
        <dbReference type="PIRSR" id="PIRSR038051-1"/>
    </source>
</evidence>
<keyword evidence="7" id="KW-0597">Phosphoprotein</keyword>
<dbReference type="InterPro" id="IPR050281">
    <property type="entry name" value="Flavin_monoamine_oxidase"/>
</dbReference>
<dbReference type="Pfam" id="PF01593">
    <property type="entry name" value="Amino_oxidase"/>
    <property type="match status" value="2"/>
</dbReference>
<dbReference type="PANTHER" id="PTHR10742">
    <property type="entry name" value="FLAVIN MONOAMINE OXIDASE"/>
    <property type="match status" value="1"/>
</dbReference>
<feature type="domain" description="SWIRM" evidence="20">
    <location>
        <begin position="71"/>
        <end position="170"/>
    </location>
</feature>
<dbReference type="GO" id="GO:0003723">
    <property type="term" value="F:RNA binding"/>
    <property type="evidence" value="ECO:0007669"/>
    <property type="project" value="UniProtKB-ARBA"/>
</dbReference>
<dbReference type="FunFam" id="1.10.10.10:FF:000064">
    <property type="entry name" value="Lysine-specific histone demethylase 1A"/>
    <property type="match status" value="1"/>
</dbReference>
<dbReference type="GO" id="GO:0008284">
    <property type="term" value="P:positive regulation of cell population proliferation"/>
    <property type="evidence" value="ECO:0007669"/>
    <property type="project" value="UniProtKB-ARBA"/>
</dbReference>
<keyword evidence="8 16" id="KW-0285">Flavoprotein</keyword>
<dbReference type="EC" id="1.14.99.66" evidence="16"/>
<dbReference type="PIRSF" id="PIRSF038051">
    <property type="entry name" value="Histone_Lys-demethylase"/>
    <property type="match status" value="1"/>
</dbReference>
<keyword evidence="5" id="KW-0158">Chromosome</keyword>
<dbReference type="GO" id="GO:0050660">
    <property type="term" value="F:flavin adenine dinucleotide binding"/>
    <property type="evidence" value="ECO:0007669"/>
    <property type="project" value="UniProtKB-UniRule"/>
</dbReference>
<dbReference type="EMBL" id="JAWZYT010003094">
    <property type="protein sequence ID" value="KAK4300223.1"/>
    <property type="molecule type" value="Genomic_DNA"/>
</dbReference>
<dbReference type="Gene3D" id="1.10.10.10">
    <property type="entry name" value="Winged helix-like DNA-binding domain superfamily/Winged helix DNA-binding domain"/>
    <property type="match status" value="1"/>
</dbReference>
<feature type="coiled-coil region" evidence="18">
    <location>
        <begin position="331"/>
        <end position="401"/>
    </location>
</feature>
<gene>
    <name evidence="21" type="ORF">Pmani_027562</name>
</gene>
<feature type="binding site" evidence="17">
    <location>
        <begin position="779"/>
        <end position="780"/>
    </location>
    <ligand>
        <name>FAD</name>
        <dbReference type="ChEBI" id="CHEBI:57692"/>
    </ligand>
</feature>
<dbReference type="PROSITE" id="PS50934">
    <property type="entry name" value="SWIRM"/>
    <property type="match status" value="1"/>
</dbReference>
<dbReference type="Gene3D" id="1.10.287.80">
    <property type="entry name" value="ATP synthase, gamma subunit, helix hairpin domain"/>
    <property type="match status" value="1"/>
</dbReference>
<evidence type="ECO:0000256" key="14">
    <source>
        <dbReference type="ARBA" id="ARBA00023163"/>
    </source>
</evidence>
<feature type="region of interest" description="Disordered" evidence="19">
    <location>
        <begin position="678"/>
        <end position="768"/>
    </location>
</feature>
<feature type="compositionally biased region" description="Acidic residues" evidence="19">
    <location>
        <begin position="56"/>
        <end position="66"/>
    </location>
</feature>
<comment type="similarity">
    <text evidence="4 16">Belongs to the flavin monoamine oxidase family.</text>
</comment>
<keyword evidence="11 16" id="KW-0560">Oxidoreductase</keyword>
<keyword evidence="10 16" id="KW-0156">Chromatin regulator</keyword>
<organism evidence="21 22">
    <name type="scientific">Petrolisthes manimaculis</name>
    <dbReference type="NCBI Taxonomy" id="1843537"/>
    <lineage>
        <taxon>Eukaryota</taxon>
        <taxon>Metazoa</taxon>
        <taxon>Ecdysozoa</taxon>
        <taxon>Arthropoda</taxon>
        <taxon>Crustacea</taxon>
        <taxon>Multicrustacea</taxon>
        <taxon>Malacostraca</taxon>
        <taxon>Eumalacostraca</taxon>
        <taxon>Eucarida</taxon>
        <taxon>Decapoda</taxon>
        <taxon>Pleocyemata</taxon>
        <taxon>Anomura</taxon>
        <taxon>Galatheoidea</taxon>
        <taxon>Porcellanidae</taxon>
        <taxon>Petrolisthes</taxon>
    </lineage>
</organism>
<keyword evidence="14 16" id="KW-0804">Transcription</keyword>
<dbReference type="InterPro" id="IPR007526">
    <property type="entry name" value="SWIRM"/>
</dbReference>
<dbReference type="GO" id="GO:0006355">
    <property type="term" value="P:regulation of DNA-templated transcription"/>
    <property type="evidence" value="ECO:0007669"/>
    <property type="project" value="InterPro"/>
</dbReference>
<dbReference type="GO" id="GO:0140682">
    <property type="term" value="F:FAD-dependent H3K4me/H3K4me3 demethylase activity"/>
    <property type="evidence" value="ECO:0007669"/>
    <property type="project" value="UniProtKB-EC"/>
</dbReference>
<evidence type="ECO:0000256" key="8">
    <source>
        <dbReference type="ARBA" id="ARBA00022630"/>
    </source>
</evidence>
<feature type="compositionally biased region" description="Low complexity" evidence="19">
    <location>
        <begin position="693"/>
        <end position="754"/>
    </location>
</feature>
<protein>
    <recommendedName>
        <fullName evidence="16">Lysine-specific histone demethylase</fullName>
        <ecNumber evidence="16">1.14.99.66</ecNumber>
    </recommendedName>
</protein>
<evidence type="ECO:0000256" key="18">
    <source>
        <dbReference type="SAM" id="Coils"/>
    </source>
</evidence>
<dbReference type="InterPro" id="IPR036188">
    <property type="entry name" value="FAD/NAD-bd_sf"/>
</dbReference>
<dbReference type="FunFam" id="3.50.50.60:FF:000029">
    <property type="entry name" value="Lysine-specific histone demethylase"/>
    <property type="match status" value="1"/>
</dbReference>
<dbReference type="FunFam" id="1.10.287.80:FF:000002">
    <property type="entry name" value="Lysine-specific histone demethylase 1A"/>
    <property type="match status" value="1"/>
</dbReference>
<evidence type="ECO:0000256" key="4">
    <source>
        <dbReference type="ARBA" id="ARBA00005995"/>
    </source>
</evidence>
<evidence type="ECO:0000256" key="7">
    <source>
        <dbReference type="ARBA" id="ARBA00022553"/>
    </source>
</evidence>
<dbReference type="InterPro" id="IPR009057">
    <property type="entry name" value="Homeodomain-like_sf"/>
</dbReference>
<dbReference type="GO" id="GO:0003682">
    <property type="term" value="F:chromatin binding"/>
    <property type="evidence" value="ECO:0007669"/>
    <property type="project" value="TreeGrafter"/>
</dbReference>
<feature type="region of interest" description="Disordered" evidence="19">
    <location>
        <begin position="1"/>
        <end position="80"/>
    </location>
</feature>
<dbReference type="Pfam" id="PF04433">
    <property type="entry name" value="SWIRM"/>
    <property type="match status" value="1"/>
</dbReference>
<accession>A0AAE1P1V1</accession>
<evidence type="ECO:0000259" key="20">
    <source>
        <dbReference type="PROSITE" id="PS50934"/>
    </source>
</evidence>
<evidence type="ECO:0000256" key="19">
    <source>
        <dbReference type="SAM" id="MobiDB-lite"/>
    </source>
</evidence>
<comment type="cofactor">
    <cofactor evidence="1 16 17">
        <name>FAD</name>
        <dbReference type="ChEBI" id="CHEBI:57692"/>
    </cofactor>
</comment>
<dbReference type="PANTHER" id="PTHR10742:SF386">
    <property type="entry name" value="LYSINE-SPECIFIC HISTONE DEMETHYLASE 1A"/>
    <property type="match status" value="1"/>
</dbReference>
<reference evidence="21" key="1">
    <citation type="submission" date="2023-11" db="EMBL/GenBank/DDBJ databases">
        <title>Genome assemblies of two species of porcelain crab, Petrolisthes cinctipes and Petrolisthes manimaculis (Anomura: Porcellanidae).</title>
        <authorList>
            <person name="Angst P."/>
        </authorList>
    </citation>
    <scope>NUCLEOTIDE SEQUENCE</scope>
    <source>
        <strain evidence="21">PB745_02</strain>
        <tissue evidence="21">Gill</tissue>
    </source>
</reference>
<evidence type="ECO:0000256" key="2">
    <source>
        <dbReference type="ARBA" id="ARBA00004123"/>
    </source>
</evidence>
<evidence type="ECO:0000256" key="10">
    <source>
        <dbReference type="ARBA" id="ARBA00022853"/>
    </source>
</evidence>
<keyword evidence="6 16" id="KW-0678">Repressor</keyword>
<feature type="binding site" evidence="17">
    <location>
        <begin position="229"/>
        <end position="230"/>
    </location>
    <ligand>
        <name>FAD</name>
        <dbReference type="ChEBI" id="CHEBI:57692"/>
    </ligand>
</feature>
<feature type="region of interest" description="Disordered" evidence="19">
    <location>
        <begin position="802"/>
        <end position="826"/>
    </location>
</feature>
<name>A0AAE1P1V1_9EUCA</name>
<feature type="binding site" evidence="17">
    <location>
        <position position="207"/>
    </location>
    <ligand>
        <name>FAD</name>
        <dbReference type="ChEBI" id="CHEBI:57692"/>
    </ligand>
</feature>
<feature type="compositionally biased region" description="Basic and acidic residues" evidence="19">
    <location>
        <begin position="1"/>
        <end position="14"/>
    </location>
</feature>
<dbReference type="InterPro" id="IPR002937">
    <property type="entry name" value="Amino_oxidase"/>
</dbReference>
<feature type="binding site" evidence="17">
    <location>
        <position position="213"/>
    </location>
    <ligand>
        <name>FAD</name>
        <dbReference type="ChEBI" id="CHEBI:57692"/>
    </ligand>
</feature>
<dbReference type="SUPFAM" id="SSF46689">
    <property type="entry name" value="Homeodomain-like"/>
    <property type="match status" value="1"/>
</dbReference>
<comment type="subcellular location">
    <subcellularLocation>
        <location evidence="3">Chromosome</location>
    </subcellularLocation>
    <subcellularLocation>
        <location evidence="2 16">Nucleus</location>
    </subcellularLocation>
</comment>
<feature type="binding site" evidence="17">
    <location>
        <position position="770"/>
    </location>
    <ligand>
        <name>FAD</name>
        <dbReference type="ChEBI" id="CHEBI:57692"/>
    </ligand>
</feature>
<dbReference type="InterPro" id="IPR036388">
    <property type="entry name" value="WH-like_DNA-bd_sf"/>
</dbReference>
<comment type="function">
    <text evidence="16">Histone demethylase that specifically demethylates 'Lys-4' of histone H3, a specific tag for epigenetic transcriptional activation, thereby acting as a corepressor. Acts by oxidizing the substrate by FAD to generate the corresponding imine that is subsequently hydrolyzed. Demethylates both mono- and di-methylated 'Lys-4' of histone H3.</text>
</comment>
<comment type="catalytic activity">
    <reaction evidence="16">
        <text>N(6),N(6)-dimethyl-L-lysyl(4)-[histone H3] + 2 A + 2 H2O = L-lysyl(4)-[histone H3] + 2 formaldehyde + 2 AH2</text>
        <dbReference type="Rhea" id="RHEA:60244"/>
        <dbReference type="Rhea" id="RHEA-COMP:15540"/>
        <dbReference type="Rhea" id="RHEA-COMP:15547"/>
        <dbReference type="ChEBI" id="CHEBI:13193"/>
        <dbReference type="ChEBI" id="CHEBI:15377"/>
        <dbReference type="ChEBI" id="CHEBI:16842"/>
        <dbReference type="ChEBI" id="CHEBI:17499"/>
        <dbReference type="ChEBI" id="CHEBI:29969"/>
        <dbReference type="ChEBI" id="CHEBI:61976"/>
        <dbReference type="EC" id="1.14.99.66"/>
    </reaction>
</comment>
<feature type="compositionally biased region" description="Low complexity" evidence="19">
    <location>
        <begin position="813"/>
        <end position="826"/>
    </location>
</feature>
<evidence type="ECO:0000256" key="6">
    <source>
        <dbReference type="ARBA" id="ARBA00022491"/>
    </source>
</evidence>
<keyword evidence="9 16" id="KW-0274">FAD</keyword>
<dbReference type="GO" id="GO:0005694">
    <property type="term" value="C:chromosome"/>
    <property type="evidence" value="ECO:0007669"/>
    <property type="project" value="UniProtKB-SubCell"/>
</dbReference>
<sequence>MDNTKETSNNKRPADTTTEEEDVRKGKKKRGKVEVEEEEPPVEPKEEVKTEKTEKDEETAEAEQDDPTVGLEGSAFQSRMPADKLTTLEGSLFSDIVKSPPPTHRLFLHVRNKILQMWLESPLQELTYESVMAGLEAPFNSEGVLVARIHTYLQRHGYINFGIFKRSKPLPQKKYGSVIVIGAGIAGLAAAQQLNSFGFEVIVLESRDRVGGRIATFRKGPYIADLGAMVVTGLGGNPVNVLSKQINMELVRIKQKCPLYESNGNTVLKDKDEMVEREFNRLLEATSFLSHQLDFNYIDNRPISLGEGLEWVINLQEKHVKEKQVTHWKTVVKLQEKLKTVLNKLLALRDQIEVLHKEHGQLAEKRNPRNITNEFVYRVKLRELQNACKEWDLLVEQQREIEEKLQELEAGSPSDVYLSSRDRQILDWHFANLEFANATPLSNLSLKHWDQDDDFEFSGSHLTVRNGYSCVPVGLSEGLDIRLNTAVRKITYSGQGAEVTVSNARNHSNPATLKADAVLCTLPLGVLKQSVAGGQSLPTTVVFNPPLPQWKVDAINRLGFGNLNKVVLCFDRVFWDPNSNLFGHVGSTTASRGELFLFWNLYRAPVLLALVAGEAAAIMENVSDDVIVGRCIAVLKGIFGNSAVPQPKETVVTRWRADPWSRGSYSFVSTGASGNDYDILATPISPQTPSPPTTQTTPTANTPTTSNNTNSNSNNSSNSNNNSNNNNNNSNNNNNNNNNSNNNTNSNSQGSQPNPLEPPPIPPRLFFGGEHTIRNYPATVHGAFLSGLREAGRIADQFLGCPYAAPPPPTSSTPPANGTPNVEVSS</sequence>
<evidence type="ECO:0000313" key="21">
    <source>
        <dbReference type="EMBL" id="KAK4300223.1"/>
    </source>
</evidence>
<evidence type="ECO:0000256" key="12">
    <source>
        <dbReference type="ARBA" id="ARBA00023015"/>
    </source>
</evidence>
<evidence type="ECO:0000256" key="16">
    <source>
        <dbReference type="PIRNR" id="PIRNR038051"/>
    </source>
</evidence>
<dbReference type="FunFam" id="3.90.660.10:FF:000001">
    <property type="entry name" value="Lysine-specific histone demethylase"/>
    <property type="match status" value="1"/>
</dbReference>
<keyword evidence="12 16" id="KW-0805">Transcription regulation</keyword>
<dbReference type="Gene3D" id="3.90.660.10">
    <property type="match status" value="1"/>
</dbReference>
<evidence type="ECO:0000256" key="9">
    <source>
        <dbReference type="ARBA" id="ARBA00022827"/>
    </source>
</evidence>
<feature type="compositionally biased region" description="Basic and acidic residues" evidence="19">
    <location>
        <begin position="42"/>
        <end position="55"/>
    </location>
</feature>
<evidence type="ECO:0000256" key="11">
    <source>
        <dbReference type="ARBA" id="ARBA00023002"/>
    </source>
</evidence>
<evidence type="ECO:0000256" key="15">
    <source>
        <dbReference type="ARBA" id="ARBA00023242"/>
    </source>
</evidence>
<evidence type="ECO:0000256" key="3">
    <source>
        <dbReference type="ARBA" id="ARBA00004286"/>
    </source>
</evidence>
<dbReference type="GO" id="GO:0005634">
    <property type="term" value="C:nucleus"/>
    <property type="evidence" value="ECO:0007669"/>
    <property type="project" value="UniProtKB-SubCell"/>
</dbReference>
<dbReference type="SUPFAM" id="SSF51905">
    <property type="entry name" value="FAD/NAD(P)-binding domain"/>
    <property type="match status" value="1"/>
</dbReference>